<feature type="compositionally biased region" description="Low complexity" evidence="1">
    <location>
        <begin position="104"/>
        <end position="119"/>
    </location>
</feature>
<sequence length="230" mass="25940">MEQCGSFGWIYCNEDEGMMGDMRQYILQSRMELEATIYAAQEEIMRKEEELLHMKDLLMLTIKERDEAQSKLHNVMLENLLIQQQLQQQQKQEKQVQKTTKCFSSSSLDSEDSSIITSSPQPATTNGIVLQKPPQEPPTLPPQIVAKLSSSTHPLPEKGKLLKAVMEAGPLLQTLLLAGPLPQWQHPPPLIESIEIPLVTINTKSTSPRKRGIDTLDCPMISSPKYHRVV</sequence>
<dbReference type="EMBL" id="JBDFQZ010000003">
    <property type="protein sequence ID" value="KAK9742016.1"/>
    <property type="molecule type" value="Genomic_DNA"/>
</dbReference>
<keyword evidence="3" id="KW-1185">Reference proteome</keyword>
<dbReference type="Proteomes" id="UP001443914">
    <property type="component" value="Unassembled WGS sequence"/>
</dbReference>
<dbReference type="PANTHER" id="PTHR33431">
    <property type="entry name" value="ENABLED-LIKE PROTEIN (DUF1635)"/>
    <property type="match status" value="1"/>
</dbReference>
<proteinExistence type="predicted"/>
<dbReference type="Pfam" id="PF07795">
    <property type="entry name" value="DUF1635"/>
    <property type="match status" value="1"/>
</dbReference>
<reference evidence="2" key="1">
    <citation type="submission" date="2024-03" db="EMBL/GenBank/DDBJ databases">
        <title>WGS assembly of Saponaria officinalis var. Norfolk2.</title>
        <authorList>
            <person name="Jenkins J."/>
            <person name="Shu S."/>
            <person name="Grimwood J."/>
            <person name="Barry K."/>
            <person name="Goodstein D."/>
            <person name="Schmutz J."/>
            <person name="Leebens-Mack J."/>
            <person name="Osbourn A."/>
        </authorList>
    </citation>
    <scope>NUCLEOTIDE SEQUENCE [LARGE SCALE GENOMIC DNA]</scope>
    <source>
        <strain evidence="2">JIC</strain>
    </source>
</reference>
<name>A0AAW1M7X7_SAPOF</name>
<comment type="caution">
    <text evidence="2">The sequence shown here is derived from an EMBL/GenBank/DDBJ whole genome shotgun (WGS) entry which is preliminary data.</text>
</comment>
<evidence type="ECO:0000313" key="2">
    <source>
        <dbReference type="EMBL" id="KAK9742016.1"/>
    </source>
</evidence>
<protein>
    <submittedName>
        <fullName evidence="2">Uncharacterized protein</fullName>
    </submittedName>
</protein>
<evidence type="ECO:0000256" key="1">
    <source>
        <dbReference type="SAM" id="MobiDB-lite"/>
    </source>
</evidence>
<organism evidence="2 3">
    <name type="scientific">Saponaria officinalis</name>
    <name type="common">Common soapwort</name>
    <name type="synonym">Lychnis saponaria</name>
    <dbReference type="NCBI Taxonomy" id="3572"/>
    <lineage>
        <taxon>Eukaryota</taxon>
        <taxon>Viridiplantae</taxon>
        <taxon>Streptophyta</taxon>
        <taxon>Embryophyta</taxon>
        <taxon>Tracheophyta</taxon>
        <taxon>Spermatophyta</taxon>
        <taxon>Magnoliopsida</taxon>
        <taxon>eudicotyledons</taxon>
        <taxon>Gunneridae</taxon>
        <taxon>Pentapetalae</taxon>
        <taxon>Caryophyllales</taxon>
        <taxon>Caryophyllaceae</taxon>
        <taxon>Caryophylleae</taxon>
        <taxon>Saponaria</taxon>
    </lineage>
</organism>
<dbReference type="InterPro" id="IPR012862">
    <property type="entry name" value="DUF1635"/>
</dbReference>
<dbReference type="AlphaFoldDB" id="A0AAW1M7X7"/>
<evidence type="ECO:0000313" key="3">
    <source>
        <dbReference type="Proteomes" id="UP001443914"/>
    </source>
</evidence>
<accession>A0AAW1M7X7</accession>
<dbReference type="PANTHER" id="PTHR33431:SF2">
    <property type="entry name" value="CAMP-DEPENDENT PROTEIN KINASE CATALYTIC SUBUNIT-LIKE"/>
    <property type="match status" value="1"/>
</dbReference>
<gene>
    <name evidence="2" type="ORF">RND81_03G143400</name>
</gene>
<feature type="region of interest" description="Disordered" evidence="1">
    <location>
        <begin position="103"/>
        <end position="143"/>
    </location>
</feature>